<sequence length="316" mass="33843">MAEMVASVVVGGVGTLPTRHRRCRRQRPRQQSRSECTAAKAGAAEVDAGVARAGGRRDMLSSAAAAAMAGAVLSTGAPCASAANVVQAPTDEAVRVQLEVRNFVSKEIAFAIPEGWEDDNKRIIAALAETDRVARDRYAQRLRDGPKLLSPDEMTGKKDVRDSDQARAYKEAGSADTAKARTASSPFAARFVAPNNSSGAAAVSVAVKAAQDMKLTLLTVKKMSDLGAVDDKDTVSLFVPPDARLVAPPSSDELSGREAYRYEFLARGRHVLLTAIARRGDVWVMAATADEQSWDEVRDALENTSYSFKVLRTKYG</sequence>
<protein>
    <recommendedName>
        <fullName evidence="3">PsbP C-terminal domain-containing protein</fullName>
    </recommendedName>
</protein>
<evidence type="ECO:0000256" key="1">
    <source>
        <dbReference type="SAM" id="MobiDB-lite"/>
    </source>
</evidence>
<dbReference type="SUPFAM" id="SSF55724">
    <property type="entry name" value="Mog1p/PsbP-like"/>
    <property type="match status" value="1"/>
</dbReference>
<organism evidence="2">
    <name type="scientific">Prasinoderma coloniale</name>
    <dbReference type="NCBI Taxonomy" id="156133"/>
    <lineage>
        <taxon>Eukaryota</taxon>
        <taxon>Viridiplantae</taxon>
        <taxon>Prasinodermophyta</taxon>
        <taxon>Prasinodermophyceae</taxon>
        <taxon>Prasinodermales</taxon>
        <taxon>Prasinodermaceae</taxon>
        <taxon>Prasinoderma</taxon>
    </lineage>
</organism>
<feature type="compositionally biased region" description="Basic residues" evidence="1">
    <location>
        <begin position="19"/>
        <end position="30"/>
    </location>
</feature>
<evidence type="ECO:0000313" key="2">
    <source>
        <dbReference type="EMBL" id="CAD8241285.1"/>
    </source>
</evidence>
<evidence type="ECO:0008006" key="3">
    <source>
        <dbReference type="Google" id="ProtNLM"/>
    </source>
</evidence>
<dbReference type="InterPro" id="IPR016123">
    <property type="entry name" value="Mog1/PsbP_a/b/a-sand"/>
</dbReference>
<accession>A0A7R9Y295</accession>
<dbReference type="Gene3D" id="3.40.1000.10">
    <property type="entry name" value="Mog1/PsbP, alpha/beta/alpha sandwich"/>
    <property type="match status" value="1"/>
</dbReference>
<dbReference type="EMBL" id="HBDZ01009186">
    <property type="protein sequence ID" value="CAD8241285.1"/>
    <property type="molecule type" value="Transcribed_RNA"/>
</dbReference>
<name>A0A7R9Y295_9VIRI</name>
<dbReference type="AlphaFoldDB" id="A0A7R9Y295"/>
<dbReference type="PANTHER" id="PTHR37764">
    <property type="entry name" value="KETOSE/ALDOSE ISOMERASE, PUTATIVE (MOG1/PSBP/DUF1795-LIKE PHOTOSYSTEM II REACTION CENTER PSBP FAMILY PROTEIN)-RELATED"/>
    <property type="match status" value="1"/>
</dbReference>
<gene>
    <name evidence="2" type="ORF">PCOL08062_LOCUS7032</name>
</gene>
<dbReference type="PANTHER" id="PTHR37764:SF1">
    <property type="entry name" value="KETOSE_ALDOSE ISOMERASE, PUTATIVE (MOG1_PSBP_DUF1795-LIKE PHOTOSYSTEM II REACTION CENTER PSBP FAMILY PROTEIN)-RELATED"/>
    <property type="match status" value="1"/>
</dbReference>
<proteinExistence type="predicted"/>
<dbReference type="GO" id="GO:0009507">
    <property type="term" value="C:chloroplast"/>
    <property type="evidence" value="ECO:0007669"/>
    <property type="project" value="TreeGrafter"/>
</dbReference>
<reference evidence="2" key="1">
    <citation type="submission" date="2021-01" db="EMBL/GenBank/DDBJ databases">
        <authorList>
            <person name="Corre E."/>
            <person name="Pelletier E."/>
            <person name="Niang G."/>
            <person name="Scheremetjew M."/>
            <person name="Finn R."/>
            <person name="Kale V."/>
            <person name="Holt S."/>
            <person name="Cochrane G."/>
            <person name="Meng A."/>
            <person name="Brown T."/>
            <person name="Cohen L."/>
        </authorList>
    </citation>
    <scope>NUCLEOTIDE SEQUENCE</scope>
    <source>
        <strain evidence="2">CCMP1413</strain>
    </source>
</reference>
<feature type="region of interest" description="Disordered" evidence="1">
    <location>
        <begin position="19"/>
        <end position="38"/>
    </location>
</feature>